<dbReference type="EMBL" id="VTPC01090572">
    <property type="protein sequence ID" value="KAF2882958.1"/>
    <property type="molecule type" value="Genomic_DNA"/>
</dbReference>
<keyword evidence="9" id="KW-1185">Reference proteome</keyword>
<dbReference type="PANTHER" id="PTHR21041">
    <property type="entry name" value="DENDRITIC CELL-SPECIFIC TRANSMEMBRANE PROTEIN"/>
    <property type="match status" value="1"/>
</dbReference>
<dbReference type="Pfam" id="PF07782">
    <property type="entry name" value="DC_STAMP"/>
    <property type="match status" value="1"/>
</dbReference>
<dbReference type="InterPro" id="IPR058842">
    <property type="entry name" value="DCST1_C"/>
</dbReference>
<evidence type="ECO:0000256" key="4">
    <source>
        <dbReference type="ARBA" id="ARBA00023136"/>
    </source>
</evidence>
<protein>
    <recommendedName>
        <fullName evidence="10">Dendritic cell-specific transmembrane protein-like domain-containing protein</fullName>
    </recommendedName>
</protein>
<keyword evidence="3 5" id="KW-1133">Transmembrane helix</keyword>
<evidence type="ECO:0000256" key="3">
    <source>
        <dbReference type="ARBA" id="ARBA00022989"/>
    </source>
</evidence>
<evidence type="ECO:0000313" key="8">
    <source>
        <dbReference type="EMBL" id="KAF2882958.1"/>
    </source>
</evidence>
<organism evidence="8 9">
    <name type="scientific">Ignelater luminosus</name>
    <name type="common">Cucubano</name>
    <name type="synonym">Pyrophorus luminosus</name>
    <dbReference type="NCBI Taxonomy" id="2038154"/>
    <lineage>
        <taxon>Eukaryota</taxon>
        <taxon>Metazoa</taxon>
        <taxon>Ecdysozoa</taxon>
        <taxon>Arthropoda</taxon>
        <taxon>Hexapoda</taxon>
        <taxon>Insecta</taxon>
        <taxon>Pterygota</taxon>
        <taxon>Neoptera</taxon>
        <taxon>Endopterygota</taxon>
        <taxon>Coleoptera</taxon>
        <taxon>Polyphaga</taxon>
        <taxon>Elateriformia</taxon>
        <taxon>Elateroidea</taxon>
        <taxon>Elateridae</taxon>
        <taxon>Agrypninae</taxon>
        <taxon>Pyrophorini</taxon>
        <taxon>Ignelater</taxon>
    </lineage>
</organism>
<comment type="subcellular location">
    <subcellularLocation>
        <location evidence="1">Membrane</location>
        <topology evidence="1">Multi-pass membrane protein</topology>
    </subcellularLocation>
</comment>
<evidence type="ECO:0000256" key="5">
    <source>
        <dbReference type="SAM" id="Phobius"/>
    </source>
</evidence>
<dbReference type="Proteomes" id="UP000801492">
    <property type="component" value="Unassembled WGS sequence"/>
</dbReference>
<sequence>MAKHENFCESLENSCRNSVEKRCSFIFKLLLSGRDEHKTLKIIAGFIYGLLLGLGFYELILVDLNFTETAAFIVGGIISLMLAFGIAFSSQIRCITLLSIPSFGGRAGRGVLKAVVLAYILSGPIQNLSNNGKEVVRVFACTTSLTYNLTKTRFELMFKPFTQALFGLKTDVSEIKDTLRSIRDVSGPITGEMENEKEMKRLKEENDYIDQINSDTKNSKEIENKYKTKGEETEAKRYEKLYLKKIEMRCMDQFARATANCRKMFEKTYDTCYETVSWIAAWLLCWPMKLTFVCNIPQALGGSSKCDPTKDLDTGFGEGYAYLKSSRVTLSKNFKNVRLQYKIVKVKQLQDVRDATDTVKAVVHTVQAKKAYLDQILIILQRVLAFIFLRIIMSAQEYHDKYLRDIEFDNIYITRYFRHIDARRYRQDKLALLPLKKVERAKLVDPWSFKPLKQEKEELLGQTVKLLLEMITATTFILLDRLFYEALDLVRRHAKIDYMQSGHHDMTLQVRGTGMIASLLRTVVKGFNIKKRIKTVRSNQACLPKPTVLPNYYLFKIYGTYFAVWLLILVQAYTQRMRRAICAYFYRKREKKRVLFLYNATLKRRIGFLRYMRRKVKKLARERRLQEDLNICAVLRIRFPKACRCLKFFAMARRKCIICGESEPRRRRRASGSFEKCREPTCHFVYCAECWYDVGRQCFACAEYSSDGSDSRDSDEGYNEDD</sequence>
<feature type="domain" description="E3 ubiquitin-protein ligase DCST1-like C-terminal" evidence="7">
    <location>
        <begin position="654"/>
        <end position="703"/>
    </location>
</feature>
<feature type="transmembrane region" description="Helical" evidence="5">
    <location>
        <begin position="42"/>
        <end position="62"/>
    </location>
</feature>
<comment type="caution">
    <text evidence="8">The sequence shown here is derived from an EMBL/GenBank/DDBJ whole genome shotgun (WGS) entry which is preliminary data.</text>
</comment>
<gene>
    <name evidence="8" type="ORF">ILUMI_23186</name>
</gene>
<keyword evidence="2 5" id="KW-0812">Transmembrane</keyword>
<dbReference type="Pfam" id="PF26037">
    <property type="entry name" value="zf-RING_DCST1_C"/>
    <property type="match status" value="1"/>
</dbReference>
<feature type="transmembrane region" description="Helical" evidence="5">
    <location>
        <begin position="69"/>
        <end position="88"/>
    </location>
</feature>
<dbReference type="PANTHER" id="PTHR21041:SF17">
    <property type="entry name" value="E3 UBIQUITIN-PROTEIN LIGASE DCST1"/>
    <property type="match status" value="1"/>
</dbReference>
<feature type="transmembrane region" description="Helical" evidence="5">
    <location>
        <begin position="553"/>
        <end position="570"/>
    </location>
</feature>
<evidence type="ECO:0000256" key="2">
    <source>
        <dbReference type="ARBA" id="ARBA00022692"/>
    </source>
</evidence>
<proteinExistence type="predicted"/>
<evidence type="ECO:0008006" key="10">
    <source>
        <dbReference type="Google" id="ProtNLM"/>
    </source>
</evidence>
<reference evidence="8" key="1">
    <citation type="submission" date="2019-08" db="EMBL/GenBank/DDBJ databases">
        <title>The genome of the North American firefly Photinus pyralis.</title>
        <authorList>
            <consortium name="Photinus pyralis genome working group"/>
            <person name="Fallon T.R."/>
            <person name="Sander Lower S.E."/>
            <person name="Weng J.-K."/>
        </authorList>
    </citation>
    <scope>NUCLEOTIDE SEQUENCE</scope>
    <source>
        <strain evidence="8">TRF0915ILg1</strain>
        <tissue evidence="8">Whole body</tissue>
    </source>
</reference>
<dbReference type="GO" id="GO:0016020">
    <property type="term" value="C:membrane"/>
    <property type="evidence" value="ECO:0007669"/>
    <property type="project" value="UniProtKB-SubCell"/>
</dbReference>
<evidence type="ECO:0000259" key="6">
    <source>
        <dbReference type="Pfam" id="PF07782"/>
    </source>
</evidence>
<keyword evidence="4 5" id="KW-0472">Membrane</keyword>
<evidence type="ECO:0000313" key="9">
    <source>
        <dbReference type="Proteomes" id="UP000801492"/>
    </source>
</evidence>
<dbReference type="InterPro" id="IPR051856">
    <property type="entry name" value="CSR-E3_Ligase_Protein"/>
</dbReference>
<name>A0A8K0G242_IGNLU</name>
<feature type="domain" description="Dendritic cell-specific transmembrane protein-like" evidence="6">
    <location>
        <begin position="408"/>
        <end position="598"/>
    </location>
</feature>
<dbReference type="AlphaFoldDB" id="A0A8K0G242"/>
<evidence type="ECO:0000256" key="1">
    <source>
        <dbReference type="ARBA" id="ARBA00004141"/>
    </source>
</evidence>
<dbReference type="InterPro" id="IPR012858">
    <property type="entry name" value="DC_STAMP-like"/>
</dbReference>
<dbReference type="OrthoDB" id="5985669at2759"/>
<evidence type="ECO:0000259" key="7">
    <source>
        <dbReference type="Pfam" id="PF26037"/>
    </source>
</evidence>
<accession>A0A8K0G242</accession>